<protein>
    <submittedName>
        <fullName evidence="2">ThiF family protein</fullName>
    </submittedName>
</protein>
<dbReference type="Gene3D" id="3.40.50.720">
    <property type="entry name" value="NAD(P)-binding Rossmann-like Domain"/>
    <property type="match status" value="1"/>
</dbReference>
<dbReference type="Proteomes" id="UP000183507">
    <property type="component" value="Unassembled WGS sequence"/>
</dbReference>
<evidence type="ECO:0000259" key="1">
    <source>
        <dbReference type="Pfam" id="PF00899"/>
    </source>
</evidence>
<dbReference type="GO" id="GO:0008641">
    <property type="term" value="F:ubiquitin-like modifier activating enzyme activity"/>
    <property type="evidence" value="ECO:0007669"/>
    <property type="project" value="InterPro"/>
</dbReference>
<sequence>MIQLYPFNVDIPIHIVQVGTGGTGSLVAQYVAQQMVTSRTTEIKGILADADSIEEKNLRNQYFIKNEIGKKKADVLAKRYSNPFGIDLRSYSEEYIETIDLLMKLFDSLKVNNKKESIKILISCVDNNFSRQQFHQFFNEQENIVYIDTGNDAVDLIKGNPSEKTIKQQEESGYTGQTVTGLRVKGETILAPVAELYPDVLTDEDTIAPSDISCDQVIVSQPQRRITNQYSALAVNNMLNFIVNQYLIVNHHMVFHAKKGYSRAFPVTEEQRQVFNLTNKGIKE</sequence>
<dbReference type="SUPFAM" id="SSF69572">
    <property type="entry name" value="Activating enzymes of the ubiquitin-like proteins"/>
    <property type="match status" value="1"/>
</dbReference>
<feature type="domain" description="THIF-type NAD/FAD binding fold" evidence="1">
    <location>
        <begin position="14"/>
        <end position="136"/>
    </location>
</feature>
<organism evidence="2 3">
    <name type="scientific">Bacillus wiedmannii</name>
    <dbReference type="NCBI Taxonomy" id="1890302"/>
    <lineage>
        <taxon>Bacteria</taxon>
        <taxon>Bacillati</taxon>
        <taxon>Bacillota</taxon>
        <taxon>Bacilli</taxon>
        <taxon>Bacillales</taxon>
        <taxon>Bacillaceae</taxon>
        <taxon>Bacillus</taxon>
        <taxon>Bacillus cereus group</taxon>
    </lineage>
</organism>
<evidence type="ECO:0000313" key="2">
    <source>
        <dbReference type="EMBL" id="SDD42200.1"/>
    </source>
</evidence>
<dbReference type="RefSeq" id="WP_074651193.1">
    <property type="nucleotide sequence ID" value="NZ_FMZR01000006.1"/>
</dbReference>
<dbReference type="AlphaFoldDB" id="A0A1G6UL97"/>
<proteinExistence type="predicted"/>
<dbReference type="Pfam" id="PF00899">
    <property type="entry name" value="ThiF"/>
    <property type="match status" value="1"/>
</dbReference>
<dbReference type="InterPro" id="IPR035985">
    <property type="entry name" value="Ubiquitin-activating_enz"/>
</dbReference>
<evidence type="ECO:0000313" key="3">
    <source>
        <dbReference type="Proteomes" id="UP000183507"/>
    </source>
</evidence>
<reference evidence="3" key="1">
    <citation type="submission" date="2016-10" db="EMBL/GenBank/DDBJ databases">
        <authorList>
            <person name="Varghese N."/>
        </authorList>
    </citation>
    <scope>NUCLEOTIDE SEQUENCE [LARGE SCALE GENOMIC DNA]</scope>
    <source>
        <strain evidence="3">KPR-7A</strain>
    </source>
</reference>
<accession>A0A1G6UL97</accession>
<dbReference type="InterPro" id="IPR000594">
    <property type="entry name" value="ThiF_NAD_FAD-bd"/>
</dbReference>
<name>A0A1G6UL97_9BACI</name>
<gene>
    <name evidence="2" type="ORF">SAMN04487767_10640</name>
</gene>
<dbReference type="EMBL" id="FMZR01000006">
    <property type="protein sequence ID" value="SDD42200.1"/>
    <property type="molecule type" value="Genomic_DNA"/>
</dbReference>